<accession>A0A1I1FCC5</accession>
<name>A0A1I1FCC5_BREAD</name>
<keyword evidence="8" id="KW-1185">Reference proteome</keyword>
<evidence type="ECO:0000256" key="4">
    <source>
        <dbReference type="ARBA" id="ARBA00023136"/>
    </source>
</evidence>
<keyword evidence="2 5" id="KW-0812">Transmembrane</keyword>
<evidence type="ECO:0000256" key="3">
    <source>
        <dbReference type="ARBA" id="ARBA00022989"/>
    </source>
</evidence>
<dbReference type="Pfam" id="PF04932">
    <property type="entry name" value="Wzy_C"/>
    <property type="match status" value="1"/>
</dbReference>
<keyword evidence="4 5" id="KW-0472">Membrane</keyword>
<feature type="transmembrane region" description="Helical" evidence="5">
    <location>
        <begin position="440"/>
        <end position="459"/>
    </location>
</feature>
<dbReference type="GO" id="GO:0016874">
    <property type="term" value="F:ligase activity"/>
    <property type="evidence" value="ECO:0007669"/>
    <property type="project" value="UniProtKB-KW"/>
</dbReference>
<feature type="transmembrane region" description="Helical" evidence="5">
    <location>
        <begin position="220"/>
        <end position="242"/>
    </location>
</feature>
<dbReference type="EMBL" id="FOKY01000032">
    <property type="protein sequence ID" value="SFB97119.1"/>
    <property type="molecule type" value="Genomic_DNA"/>
</dbReference>
<feature type="transmembrane region" description="Helical" evidence="5">
    <location>
        <begin position="298"/>
        <end position="315"/>
    </location>
</feature>
<evidence type="ECO:0000313" key="7">
    <source>
        <dbReference type="EMBL" id="SFB97119.1"/>
    </source>
</evidence>
<feature type="transmembrane region" description="Helical" evidence="5">
    <location>
        <begin position="142"/>
        <end position="160"/>
    </location>
</feature>
<comment type="subcellular location">
    <subcellularLocation>
        <location evidence="1">Membrane</location>
        <topology evidence="1">Multi-pass membrane protein</topology>
    </subcellularLocation>
</comment>
<feature type="transmembrane region" description="Helical" evidence="5">
    <location>
        <begin position="118"/>
        <end position="136"/>
    </location>
</feature>
<feature type="transmembrane region" description="Helical" evidence="5">
    <location>
        <begin position="12"/>
        <end position="31"/>
    </location>
</feature>
<dbReference type="AlphaFoldDB" id="A0A1I1FCC5"/>
<evidence type="ECO:0000313" key="8">
    <source>
        <dbReference type="Proteomes" id="UP000240042"/>
    </source>
</evidence>
<dbReference type="Proteomes" id="UP000240042">
    <property type="component" value="Unassembled WGS sequence"/>
</dbReference>
<proteinExistence type="predicted"/>
<keyword evidence="7" id="KW-0436">Ligase</keyword>
<sequence>MLISFPVKSALKIIILYFGLLFILGFCMFLGIGQYGHRFSYSFWYVGIPIILFFSFASWQAWNIYPDLPFKQKLFYLFTTITILLLPLGDLFIIIFIPALILYFFIVSPKKLLTDDKISLIWLLFIFVALIGSFFAEYSKASAFAMLIALLGYGFLFNIGRSIDFPKEYTEFYTTIFCGIVPITICFGIFHLFLGRNLFLLGIFIPSHGSPGLASLLSEWPANVAGFLVIAFVIVFGLFLNASNNKQPFKSIIFSIVLLIIFIGLLLTENRGVFLFFIGMGLLFLIFYPWQVFRKIRFFILLIPFLLMPLLTQYSDKWKDTLENPLQQYTIADRINQIQFGFSLLKDKVLWHGIGLFNFRFAYKYYLEKSKSKLPEVEFLHNVYLSVLVETGILGFILFMIALLYLFTQYAKYRHQLPAYTAMLFLGGLAFYNITDNWLYILKFSILLFLFLGYCYPNIHKEK</sequence>
<feature type="transmembrane region" description="Helical" evidence="5">
    <location>
        <begin position="172"/>
        <end position="194"/>
    </location>
</feature>
<gene>
    <name evidence="7" type="ORF">SAMN02745150_01468</name>
</gene>
<protein>
    <submittedName>
        <fullName evidence="7">O-antigen ligase like membrane protein</fullName>
    </submittedName>
</protein>
<evidence type="ECO:0000256" key="5">
    <source>
        <dbReference type="SAM" id="Phobius"/>
    </source>
</evidence>
<feature type="domain" description="O-antigen ligase-related" evidence="6">
    <location>
        <begin position="257"/>
        <end position="400"/>
    </location>
</feature>
<dbReference type="PANTHER" id="PTHR37422:SF13">
    <property type="entry name" value="LIPOPOLYSACCHARIDE BIOSYNTHESIS PROTEIN PA4999-RELATED"/>
    <property type="match status" value="1"/>
</dbReference>
<keyword evidence="3 5" id="KW-1133">Transmembrane helix</keyword>
<dbReference type="InterPro" id="IPR051533">
    <property type="entry name" value="WaaL-like"/>
</dbReference>
<feature type="transmembrane region" description="Helical" evidence="5">
    <location>
        <begin position="273"/>
        <end position="291"/>
    </location>
</feature>
<dbReference type="InterPro" id="IPR007016">
    <property type="entry name" value="O-antigen_ligase-rel_domated"/>
</dbReference>
<feature type="transmembrane region" description="Helical" evidence="5">
    <location>
        <begin position="417"/>
        <end position="434"/>
    </location>
</feature>
<reference evidence="8" key="1">
    <citation type="submission" date="2016-10" db="EMBL/GenBank/DDBJ databases">
        <authorList>
            <person name="Varghese N."/>
            <person name="Submissions S."/>
        </authorList>
    </citation>
    <scope>NUCLEOTIDE SEQUENCE [LARGE SCALE GENOMIC DNA]</scope>
    <source>
        <strain evidence="8">ATCC 43811</strain>
    </source>
</reference>
<feature type="transmembrane region" description="Helical" evidence="5">
    <location>
        <begin position="43"/>
        <end position="62"/>
    </location>
</feature>
<dbReference type="PANTHER" id="PTHR37422">
    <property type="entry name" value="TEICHURONIC ACID BIOSYNTHESIS PROTEIN TUAE"/>
    <property type="match status" value="1"/>
</dbReference>
<feature type="transmembrane region" description="Helical" evidence="5">
    <location>
        <begin position="74"/>
        <end position="106"/>
    </location>
</feature>
<organism evidence="7 8">
    <name type="scientific">Brevinema andersonii</name>
    <dbReference type="NCBI Taxonomy" id="34097"/>
    <lineage>
        <taxon>Bacteria</taxon>
        <taxon>Pseudomonadati</taxon>
        <taxon>Spirochaetota</taxon>
        <taxon>Spirochaetia</taxon>
        <taxon>Brevinematales</taxon>
        <taxon>Brevinemataceae</taxon>
        <taxon>Brevinema</taxon>
    </lineage>
</organism>
<dbReference type="GO" id="GO:0016020">
    <property type="term" value="C:membrane"/>
    <property type="evidence" value="ECO:0007669"/>
    <property type="project" value="UniProtKB-SubCell"/>
</dbReference>
<feature type="transmembrane region" description="Helical" evidence="5">
    <location>
        <begin position="249"/>
        <end position="267"/>
    </location>
</feature>
<evidence type="ECO:0000256" key="2">
    <source>
        <dbReference type="ARBA" id="ARBA00022692"/>
    </source>
</evidence>
<evidence type="ECO:0000259" key="6">
    <source>
        <dbReference type="Pfam" id="PF04932"/>
    </source>
</evidence>
<evidence type="ECO:0000256" key="1">
    <source>
        <dbReference type="ARBA" id="ARBA00004141"/>
    </source>
</evidence>
<feature type="transmembrane region" description="Helical" evidence="5">
    <location>
        <begin position="383"/>
        <end position="405"/>
    </location>
</feature>